<proteinExistence type="inferred from homology"/>
<comment type="caution">
    <text evidence="6">The sequence shown here is derived from an EMBL/GenBank/DDBJ whole genome shotgun (WGS) entry which is preliminary data.</text>
</comment>
<dbReference type="InterPro" id="IPR042099">
    <property type="entry name" value="ANL_N_sf"/>
</dbReference>
<dbReference type="InterPro" id="IPR020845">
    <property type="entry name" value="AMP-binding_CS"/>
</dbReference>
<dbReference type="InterPro" id="IPR025110">
    <property type="entry name" value="AMP-bd_C"/>
</dbReference>
<keyword evidence="2 6" id="KW-0436">Ligase</keyword>
<dbReference type="FunFam" id="3.40.50.12780:FF:000003">
    <property type="entry name" value="Long-chain-fatty-acid--CoA ligase FadD"/>
    <property type="match status" value="1"/>
</dbReference>
<dbReference type="PANTHER" id="PTHR43767">
    <property type="entry name" value="LONG-CHAIN-FATTY-ACID--COA LIGASE"/>
    <property type="match status" value="1"/>
</dbReference>
<reference evidence="7" key="1">
    <citation type="submission" date="2017-09" db="EMBL/GenBank/DDBJ databases">
        <title>Metaegenomics of thermophilic ammonia-oxidizing enrichment culture.</title>
        <authorList>
            <person name="Kato S."/>
            <person name="Suzuki K."/>
        </authorList>
    </citation>
    <scope>NUCLEOTIDE SEQUENCE [LARGE SCALE GENOMIC DNA]</scope>
</reference>
<evidence type="ECO:0000313" key="7">
    <source>
        <dbReference type="Proteomes" id="UP000236642"/>
    </source>
</evidence>
<dbReference type="EC" id="6.2.1.3" evidence="6"/>
<dbReference type="InterPro" id="IPR036527">
    <property type="entry name" value="SCP2_sterol-bd_dom_sf"/>
</dbReference>
<dbReference type="FunFam" id="3.30.300.30:FF:000008">
    <property type="entry name" value="2,3-dihydroxybenzoate-AMP ligase"/>
    <property type="match status" value="1"/>
</dbReference>
<dbReference type="Pfam" id="PF13193">
    <property type="entry name" value="AMP-binding_C"/>
    <property type="match status" value="1"/>
</dbReference>
<evidence type="ECO:0000259" key="4">
    <source>
        <dbReference type="Pfam" id="PF02036"/>
    </source>
</evidence>
<dbReference type="GO" id="GO:0004467">
    <property type="term" value="F:long-chain fatty acid-CoA ligase activity"/>
    <property type="evidence" value="ECO:0007669"/>
    <property type="project" value="UniProtKB-EC"/>
</dbReference>
<dbReference type="NCBIfam" id="NF004837">
    <property type="entry name" value="PRK06187.1"/>
    <property type="match status" value="1"/>
</dbReference>
<accession>A0A2H5Y791</accession>
<evidence type="ECO:0000256" key="1">
    <source>
        <dbReference type="ARBA" id="ARBA00006432"/>
    </source>
</evidence>
<dbReference type="PANTHER" id="PTHR43767:SF12">
    <property type="entry name" value="AMP-DEPENDENT SYNTHETASE AND LIGASE"/>
    <property type="match status" value="1"/>
</dbReference>
<gene>
    <name evidence="6" type="primary">lcfB_2</name>
    <name evidence="6" type="ORF">HRbin22_01556</name>
</gene>
<dbReference type="Pfam" id="PF00501">
    <property type="entry name" value="AMP-binding"/>
    <property type="match status" value="1"/>
</dbReference>
<dbReference type="InterPro" id="IPR003033">
    <property type="entry name" value="SCP2_sterol-bd_dom"/>
</dbReference>
<dbReference type="Gene3D" id="3.30.1050.10">
    <property type="entry name" value="SCP2 sterol-binding domain"/>
    <property type="match status" value="1"/>
</dbReference>
<name>A0A2H5Y791_9CHLR</name>
<organism evidence="6 7">
    <name type="scientific">Candidatus Thermoflexus japonica</name>
    <dbReference type="NCBI Taxonomy" id="2035417"/>
    <lineage>
        <taxon>Bacteria</taxon>
        <taxon>Bacillati</taxon>
        <taxon>Chloroflexota</taxon>
        <taxon>Thermoflexia</taxon>
        <taxon>Thermoflexales</taxon>
        <taxon>Thermoflexaceae</taxon>
        <taxon>Thermoflexus</taxon>
    </lineage>
</organism>
<sequence>MEERRWHRFYDFWVPRSLTYPRQPLSALMDFAANQYGDRTATIFYGAEMTYRDLRAHSIRLATALDALGVRPGDRVGLMLPNCPQFFIAFYAILRLGAVVVPLNPLYVERELRYVVEDSGMRALIALDTMAPKVMAVREQAGPELVIFAGLQDYMPEAVRPIYLQRIQAQGMSVETPAGPGLYRWTDLMERAGERFFQPPVNPVEDVAVLPYTGGTTGLPKGVMLTHFNLFANVIQAYVWAREFVRRGEERYLVVLPLFHSFGMTSLMNVGMFNGATFILLPRFDVEEALNAIRTYQPTFLPAVPTMYIALLNHPRAAESGLGSIRLCNSGAAPLPVEVIQQFARFSSGTFIEGYGLTEASPITHINPIMNLKKLGSIGLPIPDTDARIVDVETGTRELEPGEIGELIIRGPQVMKGYWNRPEETAQTLRDGWLYTGDIARMDEDGYFYIVDRKKDMILTGGFNVYPREVEEVLYAHPAVVEAAVVGVPDPYRGEAVKAYVVLRPGAQASEEEILEHCRRNLAPYKVPRSVEFRDSLPKSMVGKVLRRVLREAAPAIAAPSPAVPPDVPIRAFFTEWVPRLFEAAVAAAPPEGMEGTTLIVRYRVDGEIFTLRVEDGRRLKVVEGETGETPHVELILDPEALREVITGRLYMGEPPYLAFRSRRRFEALQRLKGTVRLELERPDGTLWQATAIYNGAAEPSGTLRMTTTDYSSMQRGELDGQVAFATGKLRWEGDFTLLIGLRTLRE</sequence>
<dbReference type="InterPro" id="IPR050237">
    <property type="entry name" value="ATP-dep_AMP-bd_enzyme"/>
</dbReference>
<feature type="domain" description="AMP-binding enzyme C-terminal" evidence="5">
    <location>
        <begin position="469"/>
        <end position="544"/>
    </location>
</feature>
<dbReference type="EMBL" id="BEHY01000035">
    <property type="protein sequence ID" value="GBD09306.1"/>
    <property type="molecule type" value="Genomic_DNA"/>
</dbReference>
<dbReference type="Gene3D" id="3.40.50.12780">
    <property type="entry name" value="N-terminal domain of ligase-like"/>
    <property type="match status" value="1"/>
</dbReference>
<dbReference type="CDD" id="cd05936">
    <property type="entry name" value="FC-FACS_FadD_like"/>
    <property type="match status" value="1"/>
</dbReference>
<feature type="domain" description="AMP-dependent synthetase/ligase" evidence="3">
    <location>
        <begin position="32"/>
        <end position="419"/>
    </location>
</feature>
<evidence type="ECO:0000313" key="6">
    <source>
        <dbReference type="EMBL" id="GBD09306.1"/>
    </source>
</evidence>
<dbReference type="InterPro" id="IPR000873">
    <property type="entry name" value="AMP-dep_synth/lig_dom"/>
</dbReference>
<evidence type="ECO:0000259" key="3">
    <source>
        <dbReference type="Pfam" id="PF00501"/>
    </source>
</evidence>
<dbReference type="PROSITE" id="PS00455">
    <property type="entry name" value="AMP_BINDING"/>
    <property type="match status" value="1"/>
</dbReference>
<dbReference type="Gene3D" id="3.30.300.30">
    <property type="match status" value="1"/>
</dbReference>
<evidence type="ECO:0000256" key="2">
    <source>
        <dbReference type="ARBA" id="ARBA00022598"/>
    </source>
</evidence>
<dbReference type="Proteomes" id="UP000236642">
    <property type="component" value="Unassembled WGS sequence"/>
</dbReference>
<feature type="domain" description="SCP2" evidence="4">
    <location>
        <begin position="667"/>
        <end position="742"/>
    </location>
</feature>
<dbReference type="SUPFAM" id="SSF56801">
    <property type="entry name" value="Acetyl-CoA synthetase-like"/>
    <property type="match status" value="1"/>
</dbReference>
<dbReference type="SUPFAM" id="SSF55718">
    <property type="entry name" value="SCP-like"/>
    <property type="match status" value="1"/>
</dbReference>
<dbReference type="Pfam" id="PF02036">
    <property type="entry name" value="SCP2"/>
    <property type="match status" value="1"/>
</dbReference>
<dbReference type="AlphaFoldDB" id="A0A2H5Y791"/>
<dbReference type="InterPro" id="IPR045851">
    <property type="entry name" value="AMP-bd_C_sf"/>
</dbReference>
<protein>
    <submittedName>
        <fullName evidence="6">Long-chain-fatty-acid--CoA ligase</fullName>
        <ecNumber evidence="6">6.2.1.3</ecNumber>
    </submittedName>
</protein>
<comment type="similarity">
    <text evidence="1">Belongs to the ATP-dependent AMP-binding enzyme family.</text>
</comment>
<evidence type="ECO:0000259" key="5">
    <source>
        <dbReference type="Pfam" id="PF13193"/>
    </source>
</evidence>